<dbReference type="PANTHER" id="PTHR12599">
    <property type="entry name" value="PTERIN-4-ALPHA-CARBINOLAMINE DEHYDRATASE"/>
    <property type="match status" value="1"/>
</dbReference>
<dbReference type="Gene3D" id="3.10.180.10">
    <property type="entry name" value="2,3-Dihydroxybiphenyl 1,2-Dioxygenase, domain 1"/>
    <property type="match status" value="1"/>
</dbReference>
<comment type="caution">
    <text evidence="7">The sequence shown here is derived from an EMBL/GenBank/DDBJ whole genome shotgun (WGS) entry which is preliminary data.</text>
</comment>
<evidence type="ECO:0000259" key="6">
    <source>
        <dbReference type="Pfam" id="PF18029"/>
    </source>
</evidence>
<evidence type="ECO:0000313" key="7">
    <source>
        <dbReference type="EMBL" id="MDD9206087.1"/>
    </source>
</evidence>
<comment type="similarity">
    <text evidence="2">Belongs to the pterin-4-alpha-carbinolamine dehydratase family.</text>
</comment>
<feature type="domain" description="Glyoxalase-like" evidence="6">
    <location>
        <begin position="114"/>
        <end position="223"/>
    </location>
</feature>
<dbReference type="InterPro" id="IPR029068">
    <property type="entry name" value="Glyas_Bleomycin-R_OHBP_Dase"/>
</dbReference>
<dbReference type="PANTHER" id="PTHR12599:SF0">
    <property type="entry name" value="PTERIN-4-ALPHA-CARBINOLAMINE DEHYDRATASE"/>
    <property type="match status" value="1"/>
</dbReference>
<gene>
    <name evidence="7" type="ORF">PU560_06325</name>
</gene>
<comment type="catalytic activity">
    <reaction evidence="1">
        <text>(4aS,6R)-4a-hydroxy-L-erythro-5,6,7,8-tetrahydrobiopterin = (6R)-L-erythro-6,7-dihydrobiopterin + H2O</text>
        <dbReference type="Rhea" id="RHEA:11920"/>
        <dbReference type="ChEBI" id="CHEBI:15377"/>
        <dbReference type="ChEBI" id="CHEBI:15642"/>
        <dbReference type="ChEBI" id="CHEBI:43120"/>
        <dbReference type="EC" id="4.2.1.96"/>
    </reaction>
</comment>
<dbReference type="Proteomes" id="UP001165561">
    <property type="component" value="Unassembled WGS sequence"/>
</dbReference>
<dbReference type="Pfam" id="PF01329">
    <property type="entry name" value="Pterin_4a"/>
    <property type="match status" value="1"/>
</dbReference>
<dbReference type="GO" id="GO:0008124">
    <property type="term" value="F:4-alpha-hydroxytetrahydrobiopterin dehydratase activity"/>
    <property type="evidence" value="ECO:0007669"/>
    <property type="project" value="UniProtKB-EC"/>
</dbReference>
<evidence type="ECO:0000256" key="1">
    <source>
        <dbReference type="ARBA" id="ARBA00001554"/>
    </source>
</evidence>
<keyword evidence="8" id="KW-1185">Reference proteome</keyword>
<sequence length="234" mass="25364">MANDLEKQLLTAAEAQGRAELADWRVLRHYLHATFRTGAMTRGIAFVERIGAAAEELNHHPDVDLRYFRVHLKLTTHSAHALTEADAVLAQEISRIAADMGLTAEPAAPTDLEIAVDALDIPAVQPFWRAVLGYRPVVGPGEDPAEATDLEDAAARGPAVWFQQMDAARPQRNRIHVDVNVPHDQAQARIDAALSAGGHLVSDAHAPAFWVLADAEGNEACVCTWQGREQSVAP</sequence>
<evidence type="ECO:0000256" key="5">
    <source>
        <dbReference type="ARBA" id="ARBA00023239"/>
    </source>
</evidence>
<keyword evidence="5 7" id="KW-0456">Lyase</keyword>
<name>A0ABT5TVJ7_9MICO</name>
<dbReference type="InterPro" id="IPR036428">
    <property type="entry name" value="PCD_sf"/>
</dbReference>
<evidence type="ECO:0000256" key="2">
    <source>
        <dbReference type="ARBA" id="ARBA00006472"/>
    </source>
</evidence>
<dbReference type="InterPro" id="IPR001533">
    <property type="entry name" value="Pterin_deHydtase"/>
</dbReference>
<dbReference type="EC" id="4.2.1.96" evidence="3"/>
<accession>A0ABT5TVJ7</accession>
<dbReference type="Pfam" id="PF18029">
    <property type="entry name" value="Glyoxalase_6"/>
    <property type="match status" value="1"/>
</dbReference>
<proteinExistence type="inferred from homology"/>
<dbReference type="Gene3D" id="3.30.1360.20">
    <property type="entry name" value="Transcriptional coactivator/pterin dehydratase"/>
    <property type="match status" value="1"/>
</dbReference>
<evidence type="ECO:0000256" key="3">
    <source>
        <dbReference type="ARBA" id="ARBA00013252"/>
    </source>
</evidence>
<dbReference type="SUPFAM" id="SSF54593">
    <property type="entry name" value="Glyoxalase/Bleomycin resistance protein/Dihydroxybiphenyl dioxygenase"/>
    <property type="match status" value="1"/>
</dbReference>
<dbReference type="InterPro" id="IPR041581">
    <property type="entry name" value="Glyoxalase_6"/>
</dbReference>
<dbReference type="SUPFAM" id="SSF55248">
    <property type="entry name" value="PCD-like"/>
    <property type="match status" value="1"/>
</dbReference>
<evidence type="ECO:0000256" key="4">
    <source>
        <dbReference type="ARBA" id="ARBA00021735"/>
    </source>
</evidence>
<reference evidence="7" key="1">
    <citation type="submission" date="2023-02" db="EMBL/GenBank/DDBJ databases">
        <title>Georgenia sp.10Sc9-8, isolated from a soil sample collected from the Taklamakan desert.</title>
        <authorList>
            <person name="Liu S."/>
        </authorList>
    </citation>
    <scope>NUCLEOTIDE SEQUENCE</scope>
    <source>
        <strain evidence="7">10Sc9-8</strain>
    </source>
</reference>
<evidence type="ECO:0000313" key="8">
    <source>
        <dbReference type="Proteomes" id="UP001165561"/>
    </source>
</evidence>
<organism evidence="7 8">
    <name type="scientific">Georgenia halotolerans</name>
    <dbReference type="NCBI Taxonomy" id="3028317"/>
    <lineage>
        <taxon>Bacteria</taxon>
        <taxon>Bacillati</taxon>
        <taxon>Actinomycetota</taxon>
        <taxon>Actinomycetes</taxon>
        <taxon>Micrococcales</taxon>
        <taxon>Bogoriellaceae</taxon>
        <taxon>Georgenia</taxon>
    </lineage>
</organism>
<dbReference type="EMBL" id="JARACI010000774">
    <property type="protein sequence ID" value="MDD9206087.1"/>
    <property type="molecule type" value="Genomic_DNA"/>
</dbReference>
<dbReference type="CDD" id="cd00488">
    <property type="entry name" value="PCD_DCoH"/>
    <property type="match status" value="1"/>
</dbReference>
<protein>
    <recommendedName>
        <fullName evidence="4">Putative pterin-4-alpha-carbinolamine dehydratase</fullName>
        <ecNumber evidence="3">4.2.1.96</ecNumber>
    </recommendedName>
</protein>